<keyword evidence="3" id="KW-1185">Reference proteome</keyword>
<dbReference type="PANTHER" id="PTHR34512:SF30">
    <property type="entry name" value="OUTER MEMBRANE PROTEIN ASSEMBLY FACTOR BAMB"/>
    <property type="match status" value="1"/>
</dbReference>
<organism evidence="2 3">
    <name type="scientific">Ammonicoccus fulvus</name>
    <dbReference type="NCBI Taxonomy" id="3138240"/>
    <lineage>
        <taxon>Bacteria</taxon>
        <taxon>Bacillati</taxon>
        <taxon>Actinomycetota</taxon>
        <taxon>Actinomycetes</taxon>
        <taxon>Propionibacteriales</taxon>
        <taxon>Propionibacteriaceae</taxon>
        <taxon>Ammonicoccus</taxon>
    </lineage>
</organism>
<dbReference type="Gene3D" id="2.130.10.10">
    <property type="entry name" value="YVTN repeat-like/Quinoprotein amine dehydrogenase"/>
    <property type="match status" value="1"/>
</dbReference>
<feature type="domain" description="Pyrrolo-quinoline quinone repeat" evidence="1">
    <location>
        <begin position="344"/>
        <end position="450"/>
    </location>
</feature>
<sequence length="560" mass="58548">MTWFLLLATVVTAPSTPRFTGAGARFVPTSGQAARWVVGADPGVATSVENALFRGFGIAGELPSPVVNAIRPPAEVPDSEVQWWRETASPNTPELAPMMTLRSVTPAGVRLHARTGANGLVFRPGLLELPADVTPGSSWEGAGVAYDGITETDYRNTGTAALPADADHRDRGCLTVTSVTERRGMSRTDEATWCPEAGIVTGTPTLADPVVEADADRWPWAARVEPPEQWPVLGHVATARLVEGDPAFGLVATAASFHVQHPPVVTSGGTLVSIDATGTLKAWLRRDGDLAAVWWGHPGGTVLSLTALDNIVIATTSDKRLVAYDQNGRRLWSRQTPDLVLAPAVGVGRDRVVVGTLTGAVVAFDLESGRRLWSAEAPGGTADSPTVLGDLVVIRTKDRALVGIAPDGTVRWTSDQLDTGVAGLARAGDSILAVSPEGATYFLDAETGQLPRTGVTGFGKSHTALLAGPAGTAALTSADGVRILEIATARERRFVPGATVAYATETDWRVLTPSALLTVDPSGRDVAQLPLDPGVAGARSLTPAAGRLWIVTNEGVAWIN</sequence>
<proteinExistence type="predicted"/>
<evidence type="ECO:0000313" key="3">
    <source>
        <dbReference type="Proteomes" id="UP001442841"/>
    </source>
</evidence>
<name>A0ABZ3FX44_9ACTN</name>
<dbReference type="Pfam" id="PF13360">
    <property type="entry name" value="PQQ_2"/>
    <property type="match status" value="2"/>
</dbReference>
<dbReference type="PANTHER" id="PTHR34512">
    <property type="entry name" value="CELL SURFACE PROTEIN"/>
    <property type="match status" value="1"/>
</dbReference>
<dbReference type="SUPFAM" id="SSF50998">
    <property type="entry name" value="Quinoprotein alcohol dehydrogenase-like"/>
    <property type="match status" value="1"/>
</dbReference>
<dbReference type="RefSeq" id="WP_425310786.1">
    <property type="nucleotide sequence ID" value="NZ_CP154795.1"/>
</dbReference>
<feature type="domain" description="Pyrrolo-quinoline quinone repeat" evidence="1">
    <location>
        <begin position="259"/>
        <end position="337"/>
    </location>
</feature>
<dbReference type="Proteomes" id="UP001442841">
    <property type="component" value="Chromosome"/>
</dbReference>
<dbReference type="EMBL" id="CP154795">
    <property type="protein sequence ID" value="XAN09333.1"/>
    <property type="molecule type" value="Genomic_DNA"/>
</dbReference>
<reference evidence="2 3" key="1">
    <citation type="submission" date="2024-04" db="EMBL/GenBank/DDBJ databases">
        <title>Isolation of an actinomycete strain from pig manure.</title>
        <authorList>
            <person name="Gong T."/>
            <person name="Yu Z."/>
            <person name="An M."/>
            <person name="Wei C."/>
            <person name="Yang W."/>
            <person name="Liu L."/>
        </authorList>
    </citation>
    <scope>NUCLEOTIDE SEQUENCE [LARGE SCALE GENOMIC DNA]</scope>
    <source>
        <strain evidence="2 3">ZF39</strain>
    </source>
</reference>
<dbReference type="InterPro" id="IPR011047">
    <property type="entry name" value="Quinoprotein_ADH-like_sf"/>
</dbReference>
<accession>A0ABZ3FX44</accession>
<dbReference type="SMART" id="SM00564">
    <property type="entry name" value="PQQ"/>
    <property type="match status" value="3"/>
</dbReference>
<protein>
    <submittedName>
        <fullName evidence="2">PQQ-binding-like beta-propeller repeat protein</fullName>
    </submittedName>
</protein>
<dbReference type="InterPro" id="IPR015943">
    <property type="entry name" value="WD40/YVTN_repeat-like_dom_sf"/>
</dbReference>
<dbReference type="InterPro" id="IPR018391">
    <property type="entry name" value="PQQ_b-propeller_rpt"/>
</dbReference>
<gene>
    <name evidence="2" type="ORF">AADG42_19080</name>
</gene>
<evidence type="ECO:0000259" key="1">
    <source>
        <dbReference type="Pfam" id="PF13360"/>
    </source>
</evidence>
<dbReference type="InterPro" id="IPR002372">
    <property type="entry name" value="PQQ_rpt_dom"/>
</dbReference>
<evidence type="ECO:0000313" key="2">
    <source>
        <dbReference type="EMBL" id="XAN09333.1"/>
    </source>
</evidence>